<dbReference type="SUPFAM" id="SSF49493">
    <property type="entry name" value="HSP40/DnaJ peptide-binding domain"/>
    <property type="match status" value="2"/>
</dbReference>
<dbReference type="OrthoDB" id="10256793at2759"/>
<keyword evidence="9" id="KW-1185">Reference proteome</keyword>
<dbReference type="AlphaFoldDB" id="A0A9D4TRU3"/>
<keyword evidence="4" id="KW-0862">Zinc</keyword>
<dbReference type="Gene3D" id="2.60.260.20">
    <property type="entry name" value="Urease metallochaperone UreE, N-terminal domain"/>
    <property type="match status" value="2"/>
</dbReference>
<keyword evidence="5" id="KW-0143">Chaperone</keyword>
<dbReference type="SMART" id="SM00271">
    <property type="entry name" value="DnaJ"/>
    <property type="match status" value="1"/>
</dbReference>
<evidence type="ECO:0000256" key="6">
    <source>
        <dbReference type="SAM" id="MobiDB-lite"/>
    </source>
</evidence>
<reference evidence="8" key="2">
    <citation type="submission" date="2020-11" db="EMBL/GenBank/DDBJ databases">
        <authorList>
            <person name="Cecchin M."/>
            <person name="Marcolungo L."/>
            <person name="Rossato M."/>
            <person name="Girolomoni L."/>
            <person name="Cosentino E."/>
            <person name="Cuine S."/>
            <person name="Li-Beisson Y."/>
            <person name="Delledonne M."/>
            <person name="Ballottari M."/>
        </authorList>
    </citation>
    <scope>NUCLEOTIDE SEQUENCE</scope>
    <source>
        <strain evidence="8">211/11P</strain>
        <tissue evidence="8">Whole cell</tissue>
    </source>
</reference>
<dbReference type="InterPro" id="IPR002939">
    <property type="entry name" value="DnaJ_C"/>
</dbReference>
<dbReference type="PROSITE" id="PS50076">
    <property type="entry name" value="DNAJ_2"/>
    <property type="match status" value="1"/>
</dbReference>
<dbReference type="InterPro" id="IPR008971">
    <property type="entry name" value="HSP40/DnaJ_pept-bd"/>
</dbReference>
<comment type="caution">
    <text evidence="8">The sequence shown here is derived from an EMBL/GenBank/DDBJ whole genome shotgun (WGS) entry which is preliminary data.</text>
</comment>
<dbReference type="SUPFAM" id="SSF46565">
    <property type="entry name" value="Chaperone J-domain"/>
    <property type="match status" value="1"/>
</dbReference>
<dbReference type="GO" id="GO:0008270">
    <property type="term" value="F:zinc ion binding"/>
    <property type="evidence" value="ECO:0007669"/>
    <property type="project" value="UniProtKB-KW"/>
</dbReference>
<evidence type="ECO:0000256" key="2">
    <source>
        <dbReference type="ARBA" id="ARBA00022737"/>
    </source>
</evidence>
<dbReference type="GO" id="GO:0042026">
    <property type="term" value="P:protein refolding"/>
    <property type="evidence" value="ECO:0007669"/>
    <property type="project" value="TreeGrafter"/>
</dbReference>
<dbReference type="Proteomes" id="UP001055712">
    <property type="component" value="Unassembled WGS sequence"/>
</dbReference>
<dbReference type="FunFam" id="2.60.260.20:FF:000005">
    <property type="entry name" value="Chaperone protein dnaJ 1, mitochondrial"/>
    <property type="match status" value="1"/>
</dbReference>
<dbReference type="EMBL" id="SIDB01000005">
    <property type="protein sequence ID" value="KAI3432814.1"/>
    <property type="molecule type" value="Genomic_DNA"/>
</dbReference>
<dbReference type="CDD" id="cd10747">
    <property type="entry name" value="DnaJ_C"/>
    <property type="match status" value="1"/>
</dbReference>
<reference evidence="8" key="1">
    <citation type="journal article" date="2019" name="Plant J.">
        <title>Chlorella vulgaris genome assembly and annotation reveals the molecular basis for metabolic acclimation to high light conditions.</title>
        <authorList>
            <person name="Cecchin M."/>
            <person name="Marcolungo L."/>
            <person name="Rossato M."/>
            <person name="Girolomoni L."/>
            <person name="Cosentino E."/>
            <person name="Cuine S."/>
            <person name="Li-Beisson Y."/>
            <person name="Delledonne M."/>
            <person name="Ballottari M."/>
        </authorList>
    </citation>
    <scope>NUCLEOTIDE SEQUENCE</scope>
    <source>
        <strain evidence="8">211/11P</strain>
    </source>
</reference>
<evidence type="ECO:0000256" key="5">
    <source>
        <dbReference type="ARBA" id="ARBA00023186"/>
    </source>
</evidence>
<dbReference type="InterPro" id="IPR018253">
    <property type="entry name" value="DnaJ_domain_CS"/>
</dbReference>
<dbReference type="InterPro" id="IPR036869">
    <property type="entry name" value="J_dom_sf"/>
</dbReference>
<evidence type="ECO:0000313" key="8">
    <source>
        <dbReference type="EMBL" id="KAI3432814.1"/>
    </source>
</evidence>
<dbReference type="GO" id="GO:0005737">
    <property type="term" value="C:cytoplasm"/>
    <property type="evidence" value="ECO:0007669"/>
    <property type="project" value="TreeGrafter"/>
</dbReference>
<dbReference type="PANTHER" id="PTHR43096:SF52">
    <property type="entry name" value="DNAJ HOMOLOG 1, MITOCHONDRIAL-RELATED"/>
    <property type="match status" value="1"/>
</dbReference>
<dbReference type="Gene3D" id="1.10.287.110">
    <property type="entry name" value="DnaJ domain"/>
    <property type="match status" value="1"/>
</dbReference>
<keyword evidence="3" id="KW-0863">Zinc-finger</keyword>
<dbReference type="PANTHER" id="PTHR43096">
    <property type="entry name" value="DNAJ HOMOLOG 1, MITOCHONDRIAL-RELATED"/>
    <property type="match status" value="1"/>
</dbReference>
<dbReference type="PRINTS" id="PR00625">
    <property type="entry name" value="JDOMAIN"/>
</dbReference>
<evidence type="ECO:0000313" key="9">
    <source>
        <dbReference type="Proteomes" id="UP001055712"/>
    </source>
</evidence>
<keyword evidence="2" id="KW-0677">Repeat</keyword>
<protein>
    <recommendedName>
        <fullName evidence="7">J domain-containing protein</fullName>
    </recommendedName>
</protein>
<keyword evidence="1" id="KW-0479">Metal-binding</keyword>
<dbReference type="InterPro" id="IPR001623">
    <property type="entry name" value="DnaJ_domain"/>
</dbReference>
<feature type="domain" description="J" evidence="7">
    <location>
        <begin position="55"/>
        <end position="120"/>
    </location>
</feature>
<organism evidence="8 9">
    <name type="scientific">Chlorella vulgaris</name>
    <name type="common">Green alga</name>
    <dbReference type="NCBI Taxonomy" id="3077"/>
    <lineage>
        <taxon>Eukaryota</taxon>
        <taxon>Viridiplantae</taxon>
        <taxon>Chlorophyta</taxon>
        <taxon>core chlorophytes</taxon>
        <taxon>Trebouxiophyceae</taxon>
        <taxon>Chlorellales</taxon>
        <taxon>Chlorellaceae</taxon>
        <taxon>Chlorella clade</taxon>
        <taxon>Chlorella</taxon>
    </lineage>
</organism>
<evidence type="ECO:0000256" key="3">
    <source>
        <dbReference type="ARBA" id="ARBA00022771"/>
    </source>
</evidence>
<gene>
    <name evidence="8" type="ORF">D9Q98_010397</name>
</gene>
<dbReference type="Pfam" id="PF00226">
    <property type="entry name" value="DnaJ"/>
    <property type="match status" value="1"/>
</dbReference>
<evidence type="ECO:0000256" key="1">
    <source>
        <dbReference type="ARBA" id="ARBA00022723"/>
    </source>
</evidence>
<proteinExistence type="predicted"/>
<dbReference type="Pfam" id="PF01556">
    <property type="entry name" value="DnaJ_C"/>
    <property type="match status" value="1"/>
</dbReference>
<evidence type="ECO:0000259" key="7">
    <source>
        <dbReference type="PROSITE" id="PS50076"/>
    </source>
</evidence>
<dbReference type="GO" id="GO:0051082">
    <property type="term" value="F:unfolded protein binding"/>
    <property type="evidence" value="ECO:0007669"/>
    <property type="project" value="InterPro"/>
</dbReference>
<dbReference type="CDD" id="cd06257">
    <property type="entry name" value="DnaJ"/>
    <property type="match status" value="1"/>
</dbReference>
<dbReference type="PROSITE" id="PS00636">
    <property type="entry name" value="DNAJ_1"/>
    <property type="match status" value="1"/>
</dbReference>
<evidence type="ECO:0000256" key="4">
    <source>
        <dbReference type="ARBA" id="ARBA00022833"/>
    </source>
</evidence>
<feature type="compositionally biased region" description="Gly residues" evidence="6">
    <location>
        <begin position="132"/>
        <end position="152"/>
    </location>
</feature>
<name>A0A9D4TRU3_CHLVU</name>
<feature type="region of interest" description="Disordered" evidence="6">
    <location>
        <begin position="127"/>
        <end position="152"/>
    </location>
</feature>
<accession>A0A9D4TRU3</accession>
<sequence>MAHLRQRLQQLAPWCISEIARHSGAQPQTHAPFASLPAALLETRRGFRGSGPLLDFYSVLGVTPKSTDNEIKKAFYKLAKQYHPDTNQDDPTAAKKFQEVQRAYDTLRDSQKRKAYDRMGHEAYENMEAAGGSPGGQGGPFAGSGPFSGSGAQGDAESIIFEFFGGGRRGQGFQGASMFEHMFGGGLGGQRMRMRPTFQTAMMISFEDAVKGTTQTVDLSSLGIPGLGKKKTVELDIPAGVDSGYQLRLEGVLPAGPQGRPEGDLMVQIEVGPSPIFRRENFDLYVDVSVDMVDACLGTSVDVPTVDGTAEVQVKPGTQPGDKLRMRGYGVAKDIVGQKGRRGDQFVRVVVTVPRRLSAAQRQLLEEFRSGKTSSSSEKTGKGWFS</sequence>